<evidence type="ECO:0000313" key="8">
    <source>
        <dbReference type="EMBL" id="QGZ42370.1"/>
    </source>
</evidence>
<evidence type="ECO:0000313" key="9">
    <source>
        <dbReference type="Proteomes" id="UP000437862"/>
    </source>
</evidence>
<gene>
    <name evidence="8" type="ORF">GO485_27290</name>
</gene>
<evidence type="ECO:0000256" key="2">
    <source>
        <dbReference type="ARBA" id="ARBA00022475"/>
    </source>
</evidence>
<feature type="transmembrane region" description="Helical" evidence="6">
    <location>
        <begin position="6"/>
        <end position="26"/>
    </location>
</feature>
<feature type="transmembrane region" description="Helical" evidence="6">
    <location>
        <begin position="112"/>
        <end position="129"/>
    </location>
</feature>
<feature type="transmembrane region" description="Helical" evidence="6">
    <location>
        <begin position="149"/>
        <end position="172"/>
    </location>
</feature>
<evidence type="ECO:0000256" key="6">
    <source>
        <dbReference type="SAM" id="Phobius"/>
    </source>
</evidence>
<comment type="subcellular location">
    <subcellularLocation>
        <location evidence="1">Cell membrane</location>
        <topology evidence="1">Multi-pass membrane protein</topology>
    </subcellularLocation>
</comment>
<feature type="domain" description="Copper resistance protein D" evidence="7">
    <location>
        <begin position="180"/>
        <end position="277"/>
    </location>
</feature>
<name>A0ABX6FZ76_9BURK</name>
<dbReference type="EMBL" id="CP046904">
    <property type="protein sequence ID" value="QGZ42370.1"/>
    <property type="molecule type" value="Genomic_DNA"/>
</dbReference>
<keyword evidence="9" id="KW-1185">Reference proteome</keyword>
<dbReference type="RefSeq" id="WP_145878513.1">
    <property type="nucleotide sequence ID" value="NZ_CP046904.1"/>
</dbReference>
<protein>
    <submittedName>
        <fullName evidence="8">Copper resistance protein CopD</fullName>
    </submittedName>
</protein>
<keyword evidence="2" id="KW-1003">Cell membrane</keyword>
<organism evidence="8 9">
    <name type="scientific">Pseudoduganella flava</name>
    <dbReference type="NCBI Taxonomy" id="871742"/>
    <lineage>
        <taxon>Bacteria</taxon>
        <taxon>Pseudomonadati</taxon>
        <taxon>Pseudomonadota</taxon>
        <taxon>Betaproteobacteria</taxon>
        <taxon>Burkholderiales</taxon>
        <taxon>Oxalobacteraceae</taxon>
        <taxon>Telluria group</taxon>
        <taxon>Pseudoduganella</taxon>
    </lineage>
</organism>
<dbReference type="Proteomes" id="UP000437862">
    <property type="component" value="Chromosome"/>
</dbReference>
<keyword evidence="5 6" id="KW-0472">Membrane</keyword>
<accession>A0ABX6FZ76</accession>
<dbReference type="Pfam" id="PF05425">
    <property type="entry name" value="CopD"/>
    <property type="match status" value="1"/>
</dbReference>
<evidence type="ECO:0000256" key="3">
    <source>
        <dbReference type="ARBA" id="ARBA00022692"/>
    </source>
</evidence>
<dbReference type="PANTHER" id="PTHR34820">
    <property type="entry name" value="INNER MEMBRANE PROTEIN YEBZ"/>
    <property type="match status" value="1"/>
</dbReference>
<evidence type="ECO:0000259" key="7">
    <source>
        <dbReference type="Pfam" id="PF05425"/>
    </source>
</evidence>
<sequence>MDDAALLQAGAAALLTLAFSWLAGSWCARRWLAAGAVPAGLRHADMAAAVLALAATLAAMWTATAMMGGLPLAEAGSMLWTMLTSTAHGHAGCVLLLLLLLLLAVRWTGRGDAVVLALLLAFAAVRASMGHAGEGGYGTVPHVAETVHLLAIAVWTGVVLVSGWHVLAPGMVPQAAQGYLERMSLGATLAVVALGATGVYSAWQRLGGAAPLVHTAYGWTLLAKVALVAVALALGAWNKYFGLPAASPTAAGIGTVRRVLRIESVLLLGAVAAAALLTVQQPPAAM</sequence>
<evidence type="ECO:0000256" key="4">
    <source>
        <dbReference type="ARBA" id="ARBA00022989"/>
    </source>
</evidence>
<feature type="transmembrane region" description="Helical" evidence="6">
    <location>
        <begin position="215"/>
        <end position="238"/>
    </location>
</feature>
<evidence type="ECO:0000256" key="5">
    <source>
        <dbReference type="ARBA" id="ARBA00023136"/>
    </source>
</evidence>
<feature type="transmembrane region" description="Helical" evidence="6">
    <location>
        <begin position="259"/>
        <end position="279"/>
    </location>
</feature>
<dbReference type="InterPro" id="IPR008457">
    <property type="entry name" value="Cu-R_CopD_dom"/>
</dbReference>
<feature type="transmembrane region" description="Helical" evidence="6">
    <location>
        <begin position="87"/>
        <end position="105"/>
    </location>
</feature>
<proteinExistence type="predicted"/>
<keyword evidence="4 6" id="KW-1133">Transmembrane helix</keyword>
<reference evidence="8 9" key="1">
    <citation type="submission" date="2019-12" db="EMBL/GenBank/DDBJ databases">
        <title>Draft Genome Sequences of Six Type Strains of the Genus Massilia.</title>
        <authorList>
            <person name="Miess H."/>
            <person name="Frediansyah A."/>
            <person name="Goeker M."/>
            <person name="Gross H."/>
        </authorList>
    </citation>
    <scope>NUCLEOTIDE SEQUENCE [LARGE SCALE GENOMIC DNA]</scope>
    <source>
        <strain evidence="8 9">DSM 26639</strain>
    </source>
</reference>
<dbReference type="InterPro" id="IPR032694">
    <property type="entry name" value="CopC/D"/>
</dbReference>
<dbReference type="PANTHER" id="PTHR34820:SF4">
    <property type="entry name" value="INNER MEMBRANE PROTEIN YEBZ"/>
    <property type="match status" value="1"/>
</dbReference>
<feature type="transmembrane region" description="Helical" evidence="6">
    <location>
        <begin position="184"/>
        <end position="203"/>
    </location>
</feature>
<feature type="transmembrane region" description="Helical" evidence="6">
    <location>
        <begin position="47"/>
        <end position="67"/>
    </location>
</feature>
<keyword evidence="3 6" id="KW-0812">Transmembrane</keyword>
<evidence type="ECO:0000256" key="1">
    <source>
        <dbReference type="ARBA" id="ARBA00004651"/>
    </source>
</evidence>